<accession>A0A7I9VFZ2</accession>
<dbReference type="SUPFAM" id="SSF117396">
    <property type="entry name" value="TM1631-like"/>
    <property type="match status" value="1"/>
</dbReference>
<dbReference type="EMBL" id="BJTG01000001">
    <property type="protein sequence ID" value="GEJ55314.1"/>
    <property type="molecule type" value="Genomic_DNA"/>
</dbReference>
<dbReference type="AlphaFoldDB" id="A0A7I9VFZ2"/>
<sequence>MRVLTGTSGFSYAAWNGVFYPPRLPAGARLAHYASRLDTVEANATFYRMPRPELLAGWRAQVPAGFTFALKAPRRITHQAQLRGADALLAAWSRATAELGEALGPVLYQLPPTLARDLPRLRDFLALLPRGAASAFEFRHPSWFHDQVLGALADAGAALCAAETDETRPLLVTTTSFGYLRLRRAWYGPADLGRWAERLQAQPWREAFVYFKHEDEARGPAFALALRELLRAGAPAHPAGA</sequence>
<dbReference type="PANTHER" id="PTHR30348">
    <property type="entry name" value="UNCHARACTERIZED PROTEIN YECE"/>
    <property type="match status" value="1"/>
</dbReference>
<reference evidence="2" key="1">
    <citation type="journal article" date="2020" name="Appl. Environ. Microbiol.">
        <title>Diazotrophic Anaeromyxobacter Isolates from Soils.</title>
        <authorList>
            <person name="Masuda Y."/>
            <person name="Yamanaka H."/>
            <person name="Xu Z.X."/>
            <person name="Shiratori Y."/>
            <person name="Aono T."/>
            <person name="Amachi S."/>
            <person name="Senoo K."/>
            <person name="Itoh H."/>
        </authorList>
    </citation>
    <scope>NUCLEOTIDE SEQUENCE [LARGE SCALE GENOMIC DNA]</scope>
    <source>
        <strain evidence="2">R267</strain>
    </source>
</reference>
<keyword evidence="1" id="KW-0418">Kinase</keyword>
<organism evidence="1 2">
    <name type="scientific">Anaeromyxobacter diazotrophicus</name>
    <dbReference type="NCBI Taxonomy" id="2590199"/>
    <lineage>
        <taxon>Bacteria</taxon>
        <taxon>Pseudomonadati</taxon>
        <taxon>Myxococcota</taxon>
        <taxon>Myxococcia</taxon>
        <taxon>Myxococcales</taxon>
        <taxon>Cystobacterineae</taxon>
        <taxon>Anaeromyxobacteraceae</taxon>
        <taxon>Anaeromyxobacter</taxon>
    </lineage>
</organism>
<comment type="caution">
    <text evidence="1">The sequence shown here is derived from an EMBL/GenBank/DDBJ whole genome shotgun (WGS) entry which is preliminary data.</text>
</comment>
<evidence type="ECO:0000313" key="2">
    <source>
        <dbReference type="Proteomes" id="UP000503640"/>
    </source>
</evidence>
<proteinExistence type="predicted"/>
<name>A0A7I9VFZ2_9BACT</name>
<dbReference type="Pfam" id="PF01904">
    <property type="entry name" value="DUF72"/>
    <property type="match status" value="1"/>
</dbReference>
<keyword evidence="1" id="KW-0808">Transferase</keyword>
<gene>
    <name evidence="1" type="ORF">AMYX_00550</name>
</gene>
<protein>
    <submittedName>
        <fullName evidence="1">Histidine kinase</fullName>
    </submittedName>
</protein>
<evidence type="ECO:0000313" key="1">
    <source>
        <dbReference type="EMBL" id="GEJ55314.1"/>
    </source>
</evidence>
<keyword evidence="2" id="KW-1185">Reference proteome</keyword>
<dbReference type="GO" id="GO:0016301">
    <property type="term" value="F:kinase activity"/>
    <property type="evidence" value="ECO:0007669"/>
    <property type="project" value="UniProtKB-KW"/>
</dbReference>
<dbReference type="Gene3D" id="3.20.20.410">
    <property type="entry name" value="Protein of unknown function UPF0759"/>
    <property type="match status" value="1"/>
</dbReference>
<dbReference type="RefSeq" id="WP_176062125.1">
    <property type="nucleotide sequence ID" value="NZ_BJTG01000001.1"/>
</dbReference>
<dbReference type="PANTHER" id="PTHR30348:SF4">
    <property type="entry name" value="DUF72 DOMAIN-CONTAINING PROTEIN"/>
    <property type="match status" value="1"/>
</dbReference>
<dbReference type="InterPro" id="IPR036520">
    <property type="entry name" value="UPF0759_sf"/>
</dbReference>
<dbReference type="Proteomes" id="UP000503640">
    <property type="component" value="Unassembled WGS sequence"/>
</dbReference>
<dbReference type="InterPro" id="IPR002763">
    <property type="entry name" value="DUF72"/>
</dbReference>